<reference evidence="1 2" key="1">
    <citation type="submission" date="2024-04" db="EMBL/GenBank/DDBJ databases">
        <title>Polymorphospora sp. isolated from Baiyangdian Lake in Xiong'an New Area.</title>
        <authorList>
            <person name="Zhang X."/>
            <person name="Liu J."/>
        </authorList>
    </citation>
    <scope>NUCLEOTIDE SEQUENCE [LARGE SCALE GENOMIC DNA]</scope>
    <source>
        <strain evidence="1 2">2-325</strain>
    </source>
</reference>
<dbReference type="Gene3D" id="1.20.1660.10">
    <property type="entry name" value="Hypothetical protein (EF3068)"/>
    <property type="match status" value="1"/>
</dbReference>
<accession>A0ABV5CWS3</accession>
<name>A0ABV5CWS3_9ACTN</name>
<keyword evidence="2" id="KW-1185">Reference proteome</keyword>
<feature type="non-terminal residue" evidence="1">
    <location>
        <position position="1"/>
    </location>
</feature>
<proteinExistence type="predicted"/>
<dbReference type="Pfam" id="PF08713">
    <property type="entry name" value="DNA_alkylation"/>
    <property type="match status" value="1"/>
</dbReference>
<gene>
    <name evidence="1" type="ORF">AAFH96_25610</name>
</gene>
<dbReference type="SUPFAM" id="SSF48371">
    <property type="entry name" value="ARM repeat"/>
    <property type="match status" value="1"/>
</dbReference>
<organism evidence="1 2">
    <name type="scientific">Polymorphospora lycopeni</name>
    <dbReference type="NCBI Taxonomy" id="3140240"/>
    <lineage>
        <taxon>Bacteria</taxon>
        <taxon>Bacillati</taxon>
        <taxon>Actinomycetota</taxon>
        <taxon>Actinomycetes</taxon>
        <taxon>Micromonosporales</taxon>
        <taxon>Micromonosporaceae</taxon>
        <taxon>Polymorphospora</taxon>
    </lineage>
</organism>
<dbReference type="PANTHER" id="PTHR34070:SF1">
    <property type="entry name" value="DNA ALKYLATION REPAIR PROTEIN"/>
    <property type="match status" value="1"/>
</dbReference>
<dbReference type="InterPro" id="IPR016024">
    <property type="entry name" value="ARM-type_fold"/>
</dbReference>
<dbReference type="InterPro" id="IPR014825">
    <property type="entry name" value="DNA_alkylation"/>
</dbReference>
<sequence>RPARAGPYGHVHLRMIVHPVDGTGPPGWQDLAMVNAAPPLASEVLARLTTVYAAAADPARGAQMAAYMRDRFPFLGIQAPARAVLGRQVLAGLGRPDEADLRAVAVGCWALPEREYQYFACDWLRRHARVCSAGFLSTARELITTRSWWDTIDPLAVHLVGPLVAAHPELVPAMDGWIGDDDPWLVRTAVLHQLGYREATDAGRLFRYCVRQAGHPDFFVRKAIGWALREYARTDPEAVRAFVVAHRSRLAPLSAREALRNIG</sequence>
<protein>
    <submittedName>
        <fullName evidence="1">DNA alkylation repair protein</fullName>
    </submittedName>
</protein>
<comment type="caution">
    <text evidence="1">The sequence shown here is derived from an EMBL/GenBank/DDBJ whole genome shotgun (WGS) entry which is preliminary data.</text>
</comment>
<dbReference type="EMBL" id="JBCGDC010000093">
    <property type="protein sequence ID" value="MFB6396456.1"/>
    <property type="molecule type" value="Genomic_DNA"/>
</dbReference>
<dbReference type="PANTHER" id="PTHR34070">
    <property type="entry name" value="ARMADILLO-TYPE FOLD"/>
    <property type="match status" value="1"/>
</dbReference>
<dbReference type="RefSeq" id="WP_375735882.1">
    <property type="nucleotide sequence ID" value="NZ_JBCGDC010000093.1"/>
</dbReference>
<dbReference type="CDD" id="cd07064">
    <property type="entry name" value="AlkD_like_1"/>
    <property type="match status" value="1"/>
</dbReference>
<dbReference type="Proteomes" id="UP001582793">
    <property type="component" value="Unassembled WGS sequence"/>
</dbReference>
<evidence type="ECO:0000313" key="1">
    <source>
        <dbReference type="EMBL" id="MFB6396456.1"/>
    </source>
</evidence>
<dbReference type="Gene3D" id="1.25.40.290">
    <property type="entry name" value="ARM repeat domains"/>
    <property type="match status" value="1"/>
</dbReference>
<evidence type="ECO:0000313" key="2">
    <source>
        <dbReference type="Proteomes" id="UP001582793"/>
    </source>
</evidence>